<dbReference type="InterPro" id="IPR050090">
    <property type="entry name" value="Tyrosine_recombinase_XerCD"/>
</dbReference>
<evidence type="ECO:0000313" key="4">
    <source>
        <dbReference type="Proteomes" id="UP000450599"/>
    </source>
</evidence>
<evidence type="ECO:0000259" key="2">
    <source>
        <dbReference type="PROSITE" id="PS51898"/>
    </source>
</evidence>
<evidence type="ECO:0000256" key="1">
    <source>
        <dbReference type="ARBA" id="ARBA00023172"/>
    </source>
</evidence>
<gene>
    <name evidence="3" type="ORF">GKD58_22320</name>
</gene>
<dbReference type="PANTHER" id="PTHR30349:SF64">
    <property type="entry name" value="PROPHAGE INTEGRASE INTD-RELATED"/>
    <property type="match status" value="1"/>
</dbReference>
<keyword evidence="1" id="KW-0233">DNA recombination</keyword>
<dbReference type="PROSITE" id="PS51898">
    <property type="entry name" value="TYR_RECOMBINASE"/>
    <property type="match status" value="1"/>
</dbReference>
<dbReference type="GO" id="GO:0015074">
    <property type="term" value="P:DNA integration"/>
    <property type="evidence" value="ECO:0007669"/>
    <property type="project" value="InterPro"/>
</dbReference>
<name>A0A6I2NGZ0_PARDI</name>
<dbReference type="InterPro" id="IPR013762">
    <property type="entry name" value="Integrase-like_cat_sf"/>
</dbReference>
<dbReference type="Proteomes" id="UP000450599">
    <property type="component" value="Unassembled WGS sequence"/>
</dbReference>
<feature type="domain" description="Tyr recombinase" evidence="2">
    <location>
        <begin position="1"/>
        <end position="156"/>
    </location>
</feature>
<dbReference type="InterPro" id="IPR011010">
    <property type="entry name" value="DNA_brk_join_enz"/>
</dbReference>
<organism evidence="3 4">
    <name type="scientific">Parabacteroides distasonis</name>
    <dbReference type="NCBI Taxonomy" id="823"/>
    <lineage>
        <taxon>Bacteria</taxon>
        <taxon>Pseudomonadati</taxon>
        <taxon>Bacteroidota</taxon>
        <taxon>Bacteroidia</taxon>
        <taxon>Bacteroidales</taxon>
        <taxon>Tannerellaceae</taxon>
        <taxon>Parabacteroides</taxon>
    </lineage>
</organism>
<dbReference type="InterPro" id="IPR002104">
    <property type="entry name" value="Integrase_catalytic"/>
</dbReference>
<evidence type="ECO:0000313" key="3">
    <source>
        <dbReference type="EMBL" id="MRY86938.1"/>
    </source>
</evidence>
<dbReference type="GO" id="GO:0003677">
    <property type="term" value="F:DNA binding"/>
    <property type="evidence" value="ECO:0007669"/>
    <property type="project" value="InterPro"/>
</dbReference>
<dbReference type="PANTHER" id="PTHR30349">
    <property type="entry name" value="PHAGE INTEGRASE-RELATED"/>
    <property type="match status" value="1"/>
</dbReference>
<comment type="caution">
    <text evidence="3">The sequence shown here is derived from an EMBL/GenBank/DDBJ whole genome shotgun (WGS) entry which is preliminary data.</text>
</comment>
<dbReference type="SUPFAM" id="SSF56349">
    <property type="entry name" value="DNA breaking-rejoining enzymes"/>
    <property type="match status" value="1"/>
</dbReference>
<proteinExistence type="predicted"/>
<dbReference type="Gene3D" id="1.10.443.10">
    <property type="entry name" value="Intergrase catalytic core"/>
    <property type="match status" value="1"/>
</dbReference>
<feature type="non-terminal residue" evidence="3">
    <location>
        <position position="1"/>
    </location>
</feature>
<dbReference type="GO" id="GO:0006310">
    <property type="term" value="P:DNA recombination"/>
    <property type="evidence" value="ECO:0007669"/>
    <property type="project" value="UniProtKB-KW"/>
</dbReference>
<sequence length="161" mass="18544">INFRDMLFLRYGNIVDGEICFVRSKTSHTSNHIREIRAVLTPEMRDIIKRWGNPDDGKPDTFLFKYARETEDEFVISNIVRRVTHRCNIALAKIAQAVGVPRFTTYSARHSYATVLKRSGTNIAYISESLGHSSLAITENYLASFEQEERIRNAQLLTKFD</sequence>
<dbReference type="RefSeq" id="WP_154400043.1">
    <property type="nucleotide sequence ID" value="NZ_WKMW01000048.1"/>
</dbReference>
<protein>
    <submittedName>
        <fullName evidence="3">Tyrosine-type recombinase/integrase</fullName>
    </submittedName>
</protein>
<dbReference type="Pfam" id="PF00589">
    <property type="entry name" value="Phage_integrase"/>
    <property type="match status" value="1"/>
</dbReference>
<reference evidence="3 4" key="1">
    <citation type="journal article" date="2019" name="Nat. Med.">
        <title>A library of human gut bacterial isolates paired with longitudinal multiomics data enables mechanistic microbiome research.</title>
        <authorList>
            <person name="Poyet M."/>
            <person name="Groussin M."/>
            <person name="Gibbons S.M."/>
            <person name="Avila-Pacheco J."/>
            <person name="Jiang X."/>
            <person name="Kearney S.M."/>
            <person name="Perrotta A.R."/>
            <person name="Berdy B."/>
            <person name="Zhao S."/>
            <person name="Lieberman T.D."/>
            <person name="Swanson P.K."/>
            <person name="Smith M."/>
            <person name="Roesemann S."/>
            <person name="Alexander J.E."/>
            <person name="Rich S.A."/>
            <person name="Livny J."/>
            <person name="Vlamakis H."/>
            <person name="Clish C."/>
            <person name="Bullock K."/>
            <person name="Deik A."/>
            <person name="Scott J."/>
            <person name="Pierce K.A."/>
            <person name="Xavier R.J."/>
            <person name="Alm E.J."/>
        </authorList>
    </citation>
    <scope>NUCLEOTIDE SEQUENCE [LARGE SCALE GENOMIC DNA]</scope>
    <source>
        <strain evidence="3 4">BIOML-A11</strain>
    </source>
</reference>
<dbReference type="AlphaFoldDB" id="A0A6I2NGZ0"/>
<accession>A0A6I2NGZ0</accession>
<dbReference type="EMBL" id="WKMW01000048">
    <property type="protein sequence ID" value="MRY86938.1"/>
    <property type="molecule type" value="Genomic_DNA"/>
</dbReference>